<evidence type="ECO:0000313" key="2">
    <source>
        <dbReference type="Proteomes" id="UP001234202"/>
    </source>
</evidence>
<evidence type="ECO:0000313" key="1">
    <source>
        <dbReference type="EMBL" id="KAJ9121219.1"/>
    </source>
</evidence>
<protein>
    <submittedName>
        <fullName evidence="1">Uncharacterized protein</fullName>
    </submittedName>
</protein>
<comment type="caution">
    <text evidence="1">The sequence shown here is derived from an EMBL/GenBank/DDBJ whole genome shotgun (WGS) entry which is preliminary data.</text>
</comment>
<dbReference type="Proteomes" id="UP001234202">
    <property type="component" value="Unassembled WGS sequence"/>
</dbReference>
<keyword evidence="2" id="KW-1185">Reference proteome</keyword>
<organism evidence="1 2">
    <name type="scientific">Naganishia onofrii</name>
    <dbReference type="NCBI Taxonomy" id="1851511"/>
    <lineage>
        <taxon>Eukaryota</taxon>
        <taxon>Fungi</taxon>
        <taxon>Dikarya</taxon>
        <taxon>Basidiomycota</taxon>
        <taxon>Agaricomycotina</taxon>
        <taxon>Tremellomycetes</taxon>
        <taxon>Filobasidiales</taxon>
        <taxon>Filobasidiaceae</taxon>
        <taxon>Naganishia</taxon>
    </lineage>
</organism>
<accession>A0ACC2XCT1</accession>
<dbReference type="EMBL" id="JASBWV010000018">
    <property type="protein sequence ID" value="KAJ9121219.1"/>
    <property type="molecule type" value="Genomic_DNA"/>
</dbReference>
<proteinExistence type="predicted"/>
<gene>
    <name evidence="1" type="ORF">QFC24_004894</name>
</gene>
<name>A0ACC2XCT1_9TREE</name>
<sequence length="85" mass="9656">MGISGLLPLLKEIQVQRNISEFKGQTFVDYAMFRVRLLKYHGVTPIVVFDGGPLPAKKRTEVDRARYVGEIIITRINGLFQELHG</sequence>
<reference evidence="1" key="1">
    <citation type="submission" date="2023-04" db="EMBL/GenBank/DDBJ databases">
        <title>Draft Genome sequencing of Naganishia species isolated from polar environments using Oxford Nanopore Technology.</title>
        <authorList>
            <person name="Leo P."/>
            <person name="Venkateswaran K."/>
        </authorList>
    </citation>
    <scope>NUCLEOTIDE SEQUENCE</scope>
    <source>
        <strain evidence="1">DBVPG 5303</strain>
    </source>
</reference>